<feature type="transmembrane region" description="Helical" evidence="1">
    <location>
        <begin position="68"/>
        <end position="89"/>
    </location>
</feature>
<accession>A0A944M8S6</accession>
<feature type="transmembrane region" description="Helical" evidence="1">
    <location>
        <begin position="337"/>
        <end position="355"/>
    </location>
</feature>
<dbReference type="Proteomes" id="UP000770889">
    <property type="component" value="Unassembled WGS sequence"/>
</dbReference>
<comment type="caution">
    <text evidence="2">The sequence shown here is derived from an EMBL/GenBank/DDBJ whole genome shotgun (WGS) entry which is preliminary data.</text>
</comment>
<keyword evidence="1" id="KW-1133">Transmembrane helix</keyword>
<evidence type="ECO:0000313" key="2">
    <source>
        <dbReference type="EMBL" id="MBT2989185.1"/>
    </source>
</evidence>
<sequence length="399" mass="43961">MSVIPLGERPAPSQPPKGFVPFALGFRPFFALAGFSGLLLMIIWIAYRHLAKLPSPYFSPIDWHSHEMLFGFSMAIIAGFLLTAVRNWTGLETPSGKPLALLSLLWLAGRLLPLAPSLPVWLISLVDWLFIPALIMALAPPLIQGENRINRIFLPLLGGMAFANLLFHLQILGAARTGAAGISLMLNLILLLLIFVSGRVLPFFIEKAVTGATPRFSKRREQIIYALLMLWILAELLLPGHALFSLLALGIALTQAWRILDWYHPAIWRLPMLWVLYSGLIWLSIGFTIKALALLGLYPHNLATHALTVGAIGLFTLGMMARVALGHTGREMRPNRSMVIAFVLMNVAIVVRVVIPVTGVIGYELSIALSGALWIVSFLLFLITYLPILLLPRIDGRPG</sequence>
<feature type="transmembrane region" description="Helical" evidence="1">
    <location>
        <begin position="367"/>
        <end position="391"/>
    </location>
</feature>
<organism evidence="2 3">
    <name type="scientific">Candidatus Thiodiazotropha taylori</name>
    <dbReference type="NCBI Taxonomy" id="2792791"/>
    <lineage>
        <taxon>Bacteria</taxon>
        <taxon>Pseudomonadati</taxon>
        <taxon>Pseudomonadota</taxon>
        <taxon>Gammaproteobacteria</taxon>
        <taxon>Chromatiales</taxon>
        <taxon>Sedimenticolaceae</taxon>
        <taxon>Candidatus Thiodiazotropha</taxon>
    </lineage>
</organism>
<keyword evidence="1" id="KW-0812">Transmembrane</keyword>
<dbReference type="InterPro" id="IPR010266">
    <property type="entry name" value="NnrS"/>
</dbReference>
<protein>
    <submittedName>
        <fullName evidence="2">NnrS family protein</fullName>
    </submittedName>
</protein>
<gene>
    <name evidence="2" type="ORF">KME65_09495</name>
</gene>
<feature type="transmembrane region" description="Helical" evidence="1">
    <location>
        <begin position="272"/>
        <end position="298"/>
    </location>
</feature>
<dbReference type="EMBL" id="JAHHGM010000007">
    <property type="protein sequence ID" value="MBT2989185.1"/>
    <property type="molecule type" value="Genomic_DNA"/>
</dbReference>
<feature type="transmembrane region" description="Helical" evidence="1">
    <location>
        <begin position="120"/>
        <end position="140"/>
    </location>
</feature>
<feature type="transmembrane region" description="Helical" evidence="1">
    <location>
        <begin position="29"/>
        <end position="47"/>
    </location>
</feature>
<proteinExistence type="predicted"/>
<feature type="transmembrane region" description="Helical" evidence="1">
    <location>
        <begin position="244"/>
        <end position="260"/>
    </location>
</feature>
<evidence type="ECO:0000256" key="1">
    <source>
        <dbReference type="SAM" id="Phobius"/>
    </source>
</evidence>
<feature type="transmembrane region" description="Helical" evidence="1">
    <location>
        <begin position="222"/>
        <end position="238"/>
    </location>
</feature>
<reference evidence="2 3" key="1">
    <citation type="submission" date="2021-05" db="EMBL/GenBank/DDBJ databases">
        <title>Genetic and Functional Diversity in Clade A Lucinid endosymbionts from the Bahamas.</title>
        <authorList>
            <person name="Giani N.M."/>
            <person name="Engel A.S."/>
            <person name="Campbell B.J."/>
        </authorList>
    </citation>
    <scope>NUCLEOTIDE SEQUENCE [LARGE SCALE GENOMIC DNA]</scope>
    <source>
        <strain evidence="2">LUC16012Gg_MoonRockCtena</strain>
    </source>
</reference>
<feature type="transmembrane region" description="Helical" evidence="1">
    <location>
        <begin position="178"/>
        <end position="201"/>
    </location>
</feature>
<dbReference type="AlphaFoldDB" id="A0A944M8S6"/>
<feature type="transmembrane region" description="Helical" evidence="1">
    <location>
        <begin position="304"/>
        <end position="325"/>
    </location>
</feature>
<feature type="transmembrane region" description="Helical" evidence="1">
    <location>
        <begin position="152"/>
        <end position="172"/>
    </location>
</feature>
<keyword evidence="1" id="KW-0472">Membrane</keyword>
<name>A0A944M8S6_9GAMM</name>
<evidence type="ECO:0000313" key="3">
    <source>
        <dbReference type="Proteomes" id="UP000770889"/>
    </source>
</evidence>
<dbReference type="Pfam" id="PF05940">
    <property type="entry name" value="NnrS"/>
    <property type="match status" value="1"/>
</dbReference>